<dbReference type="EMBL" id="JBAMIC010001183">
    <property type="protein sequence ID" value="KAK7089577.1"/>
    <property type="molecule type" value="Genomic_DNA"/>
</dbReference>
<organism evidence="2 3">
    <name type="scientific">Littorina saxatilis</name>
    <dbReference type="NCBI Taxonomy" id="31220"/>
    <lineage>
        <taxon>Eukaryota</taxon>
        <taxon>Metazoa</taxon>
        <taxon>Spiralia</taxon>
        <taxon>Lophotrochozoa</taxon>
        <taxon>Mollusca</taxon>
        <taxon>Gastropoda</taxon>
        <taxon>Caenogastropoda</taxon>
        <taxon>Littorinimorpha</taxon>
        <taxon>Littorinoidea</taxon>
        <taxon>Littorinidae</taxon>
        <taxon>Littorina</taxon>
    </lineage>
</organism>
<gene>
    <name evidence="2" type="ORF">V1264_025102</name>
</gene>
<sequence>MKTMRKSYVVTRSTPQHGPTLTLDKRSLGCSTNAHWAAGTGGSERNQNNLRTREKEKVTKSSKTTAARATTTAATTAVTGSGLFSLLANKHTHTHSPGAAFSDDSDDRPGCAGDDGGGGGGGGDSSGRFFPTGQWRR</sequence>
<feature type="region of interest" description="Disordered" evidence="1">
    <location>
        <begin position="93"/>
        <end position="137"/>
    </location>
</feature>
<accession>A0AAN9AMG8</accession>
<reference evidence="2 3" key="1">
    <citation type="submission" date="2024-02" db="EMBL/GenBank/DDBJ databases">
        <title>Chromosome-scale genome assembly of the rough periwinkle Littorina saxatilis.</title>
        <authorList>
            <person name="De Jode A."/>
            <person name="Faria R."/>
            <person name="Formenti G."/>
            <person name="Sims Y."/>
            <person name="Smith T.P."/>
            <person name="Tracey A."/>
            <person name="Wood J.M.D."/>
            <person name="Zagrodzka Z.B."/>
            <person name="Johannesson K."/>
            <person name="Butlin R.K."/>
            <person name="Leder E.H."/>
        </authorList>
    </citation>
    <scope>NUCLEOTIDE SEQUENCE [LARGE SCALE GENOMIC DNA]</scope>
    <source>
        <strain evidence="2">Snail1</strain>
        <tissue evidence="2">Muscle</tissue>
    </source>
</reference>
<name>A0AAN9AMG8_9CAEN</name>
<evidence type="ECO:0000313" key="3">
    <source>
        <dbReference type="Proteomes" id="UP001374579"/>
    </source>
</evidence>
<evidence type="ECO:0000256" key="1">
    <source>
        <dbReference type="SAM" id="MobiDB-lite"/>
    </source>
</evidence>
<feature type="compositionally biased region" description="Polar residues" evidence="1">
    <location>
        <begin position="10"/>
        <end position="19"/>
    </location>
</feature>
<protein>
    <submittedName>
        <fullName evidence="2">Uncharacterized protein</fullName>
    </submittedName>
</protein>
<comment type="caution">
    <text evidence="2">The sequence shown here is derived from an EMBL/GenBank/DDBJ whole genome shotgun (WGS) entry which is preliminary data.</text>
</comment>
<evidence type="ECO:0000313" key="2">
    <source>
        <dbReference type="EMBL" id="KAK7089577.1"/>
    </source>
</evidence>
<dbReference type="AlphaFoldDB" id="A0AAN9AMG8"/>
<dbReference type="Proteomes" id="UP001374579">
    <property type="component" value="Unassembled WGS sequence"/>
</dbReference>
<feature type="region of interest" description="Disordered" evidence="1">
    <location>
        <begin position="1"/>
        <end position="20"/>
    </location>
</feature>
<feature type="region of interest" description="Disordered" evidence="1">
    <location>
        <begin position="34"/>
        <end position="73"/>
    </location>
</feature>
<keyword evidence="3" id="KW-1185">Reference proteome</keyword>
<proteinExistence type="predicted"/>
<feature type="compositionally biased region" description="Low complexity" evidence="1">
    <location>
        <begin position="61"/>
        <end position="73"/>
    </location>
</feature>
<feature type="compositionally biased region" description="Gly residues" evidence="1">
    <location>
        <begin position="113"/>
        <end position="125"/>
    </location>
</feature>